<feature type="domain" description="Polysaccharide pyruvyl transferase" evidence="1">
    <location>
        <begin position="47"/>
        <end position="261"/>
    </location>
</feature>
<gene>
    <name evidence="2" type="ORF">N1032_17655</name>
</gene>
<evidence type="ECO:0000313" key="3">
    <source>
        <dbReference type="Proteomes" id="UP001165586"/>
    </source>
</evidence>
<dbReference type="RefSeq" id="WP_259540515.1">
    <property type="nucleotide sequence ID" value="NZ_JANLCJ010000007.1"/>
</dbReference>
<organism evidence="2 3">
    <name type="scientific">Herbiconiux daphne</name>
    <dbReference type="NCBI Taxonomy" id="2970914"/>
    <lineage>
        <taxon>Bacteria</taxon>
        <taxon>Bacillati</taxon>
        <taxon>Actinomycetota</taxon>
        <taxon>Actinomycetes</taxon>
        <taxon>Micrococcales</taxon>
        <taxon>Microbacteriaceae</taxon>
        <taxon>Herbiconiux</taxon>
    </lineage>
</organism>
<dbReference type="Proteomes" id="UP001165586">
    <property type="component" value="Unassembled WGS sequence"/>
</dbReference>
<dbReference type="InterPro" id="IPR007345">
    <property type="entry name" value="Polysacch_pyruvyl_Trfase"/>
</dbReference>
<dbReference type="GO" id="GO:0016740">
    <property type="term" value="F:transferase activity"/>
    <property type="evidence" value="ECO:0007669"/>
    <property type="project" value="UniProtKB-KW"/>
</dbReference>
<name>A0ABT2H6N6_9MICO</name>
<keyword evidence="2" id="KW-0808">Transferase</keyword>
<comment type="caution">
    <text evidence="2">The sequence shown here is derived from an EMBL/GenBank/DDBJ whole genome shotgun (WGS) entry which is preliminary data.</text>
</comment>
<keyword evidence="3" id="KW-1185">Reference proteome</keyword>
<evidence type="ECO:0000313" key="2">
    <source>
        <dbReference type="EMBL" id="MCS5735573.1"/>
    </source>
</evidence>
<sequence length="312" mass="34878">MSVVVVDPGMTSTNLGDQIISDAVHREFVTPLAKVADKVTVIPMHGPLTEESRQAIRDADEVVVSGTNLLSNHMRFRTSWEWPRSDIELAKGKLTVFGAGWWQYQVGAIDLVTARWMKAMSDGRTWGVRDKYSASRLKAAGLNAEHISCPTLWRVTSQTLPSSETRVIATFTDYNQDPLADRRLVELLESRYEVLYWPQGPGDRKYIESIAPEGAQFIEPSLAAFDSELQKPGSAYVGLRLHGGIRALQYGVPSLILSIDNRAREISRSVGLFSPSRHSFRDIEMALEGHESMPIQLPSKAIDEWSGHWKTK</sequence>
<dbReference type="Pfam" id="PF04230">
    <property type="entry name" value="PS_pyruv_trans"/>
    <property type="match status" value="1"/>
</dbReference>
<dbReference type="EMBL" id="JANLCJ010000007">
    <property type="protein sequence ID" value="MCS5735573.1"/>
    <property type="molecule type" value="Genomic_DNA"/>
</dbReference>
<protein>
    <submittedName>
        <fullName evidence="2">Polysaccharide pyruvyl transferase family protein</fullName>
    </submittedName>
</protein>
<accession>A0ABT2H6N6</accession>
<evidence type="ECO:0000259" key="1">
    <source>
        <dbReference type="Pfam" id="PF04230"/>
    </source>
</evidence>
<reference evidence="2" key="1">
    <citation type="submission" date="2022-08" db="EMBL/GenBank/DDBJ databases">
        <authorList>
            <person name="Deng Y."/>
            <person name="Han X.-F."/>
            <person name="Zhang Y.-Q."/>
        </authorList>
    </citation>
    <scope>NUCLEOTIDE SEQUENCE</scope>
    <source>
        <strain evidence="2">CPCC 203386</strain>
    </source>
</reference>
<proteinExistence type="predicted"/>